<dbReference type="EMBL" id="DURU01000066">
    <property type="protein sequence ID" value="HHZ04174.1"/>
    <property type="molecule type" value="Genomic_DNA"/>
</dbReference>
<organism evidence="1 2">
    <name type="scientific">Acetomicrobium hydrogeniformans</name>
    <dbReference type="NCBI Taxonomy" id="649746"/>
    <lineage>
        <taxon>Bacteria</taxon>
        <taxon>Thermotogati</taxon>
        <taxon>Synergistota</taxon>
        <taxon>Synergistia</taxon>
        <taxon>Synergistales</taxon>
        <taxon>Acetomicrobiaceae</taxon>
        <taxon>Acetomicrobium</taxon>
    </lineage>
</organism>
<name>A0A7V6ZDW6_9BACT</name>
<evidence type="ECO:0000313" key="2">
    <source>
        <dbReference type="Proteomes" id="UP000525027"/>
    </source>
</evidence>
<reference evidence="1 2" key="1">
    <citation type="journal article" date="2020" name="Biotechnol. Biofuels">
        <title>New insights from the biogas microbiome by comprehensive genome-resolved metagenomics of nearly 1600 species originating from multiple anaerobic digesters.</title>
        <authorList>
            <person name="Campanaro S."/>
            <person name="Treu L."/>
            <person name="Rodriguez-R L.M."/>
            <person name="Kovalovszki A."/>
            <person name="Ziels R.M."/>
            <person name="Maus I."/>
            <person name="Zhu X."/>
            <person name="Kougias P.G."/>
            <person name="Basile A."/>
            <person name="Luo G."/>
            <person name="Schluter A."/>
            <person name="Konstantinidis K.T."/>
            <person name="Angelidaki I."/>
        </authorList>
    </citation>
    <scope>NUCLEOTIDE SEQUENCE [LARGE SCALE GENOMIC DNA]</scope>
    <source>
        <strain evidence="1">AS25fmACSIPFO_94</strain>
    </source>
</reference>
<gene>
    <name evidence="1" type="ORF">GX397_03750</name>
</gene>
<comment type="caution">
    <text evidence="1">The sequence shown here is derived from an EMBL/GenBank/DDBJ whole genome shotgun (WGS) entry which is preliminary data.</text>
</comment>
<accession>A0A7V6ZDW6</accession>
<feature type="non-terminal residue" evidence="1">
    <location>
        <position position="1"/>
    </location>
</feature>
<evidence type="ECO:0000313" key="1">
    <source>
        <dbReference type="EMBL" id="HHZ04174.1"/>
    </source>
</evidence>
<proteinExistence type="predicted"/>
<sequence length="73" mass="8163">ELHEKMKHISIGDKGPFGDILRPILSNKLIFGIDLCEHGLAPKIEGMLEEMLTAPGAVRRTLNKYVNMEVDMS</sequence>
<dbReference type="AlphaFoldDB" id="A0A7V6ZDW6"/>
<protein>
    <submittedName>
        <fullName evidence="1">Mannitol dehydrogenase family protein</fullName>
    </submittedName>
</protein>
<dbReference type="Proteomes" id="UP000525027">
    <property type="component" value="Unassembled WGS sequence"/>
</dbReference>